<dbReference type="PROSITE" id="PS50949">
    <property type="entry name" value="HTH_GNTR"/>
    <property type="match status" value="1"/>
</dbReference>
<evidence type="ECO:0000256" key="1">
    <source>
        <dbReference type="ARBA" id="ARBA00023015"/>
    </source>
</evidence>
<dbReference type="InterPro" id="IPR036388">
    <property type="entry name" value="WH-like_DNA-bd_sf"/>
</dbReference>
<gene>
    <name evidence="5" type="ORF">G6L72_17920</name>
    <name evidence="6" type="ORF">G6M88_18360</name>
</gene>
<dbReference type="InterPro" id="IPR011711">
    <property type="entry name" value="GntR_C"/>
</dbReference>
<organism evidence="6 7">
    <name type="scientific">Agrobacterium rubi</name>
    <dbReference type="NCBI Taxonomy" id="28099"/>
    <lineage>
        <taxon>Bacteria</taxon>
        <taxon>Pseudomonadati</taxon>
        <taxon>Pseudomonadota</taxon>
        <taxon>Alphaproteobacteria</taxon>
        <taxon>Hyphomicrobiales</taxon>
        <taxon>Rhizobiaceae</taxon>
        <taxon>Rhizobium/Agrobacterium group</taxon>
        <taxon>Agrobacterium</taxon>
    </lineage>
</organism>
<keyword evidence="8" id="KW-1185">Reference proteome</keyword>
<dbReference type="GO" id="GO:0003700">
    <property type="term" value="F:DNA-binding transcription factor activity"/>
    <property type="evidence" value="ECO:0007669"/>
    <property type="project" value="InterPro"/>
</dbReference>
<dbReference type="EMBL" id="JAAMCP010000010">
    <property type="protein sequence ID" value="NTF38577.1"/>
    <property type="molecule type" value="Genomic_DNA"/>
</dbReference>
<protein>
    <submittedName>
        <fullName evidence="6">GntR family transcriptional regulator</fullName>
    </submittedName>
</protein>
<dbReference type="SUPFAM" id="SSF46785">
    <property type="entry name" value="Winged helix' DNA-binding domain"/>
    <property type="match status" value="1"/>
</dbReference>
<keyword evidence="2" id="KW-0238">DNA-binding</keyword>
<keyword evidence="1" id="KW-0805">Transcription regulation</keyword>
<dbReference type="Gene3D" id="1.20.120.530">
    <property type="entry name" value="GntR ligand-binding domain-like"/>
    <property type="match status" value="1"/>
</dbReference>
<reference evidence="5 8" key="1">
    <citation type="journal article" date="2020" name="Science">
        <title>Unexpected conservation and global transmission of agrobacterial virulence plasmids.</title>
        <authorList>
            <person name="Weisberg A.J."/>
            <person name="Davis E.W. 2nd"/>
            <person name="Tabima J."/>
            <person name="Belcher M.S."/>
            <person name="Miller M."/>
            <person name="Kuo C.H."/>
            <person name="Loper J.E."/>
            <person name="Grunwald N.J."/>
            <person name="Putnam M.L."/>
            <person name="Chang J.H."/>
        </authorList>
    </citation>
    <scope>NUCLEOTIDE SEQUENCE [LARGE SCALE GENOMIC DNA]</scope>
    <source>
        <strain evidence="5 8">A19/93</strain>
    </source>
</reference>
<dbReference type="InterPro" id="IPR008920">
    <property type="entry name" value="TF_FadR/GntR_C"/>
</dbReference>
<dbReference type="Pfam" id="PF07729">
    <property type="entry name" value="FCD"/>
    <property type="match status" value="1"/>
</dbReference>
<evidence type="ECO:0000313" key="5">
    <source>
        <dbReference type="EMBL" id="NTF38577.1"/>
    </source>
</evidence>
<keyword evidence="3" id="KW-0804">Transcription</keyword>
<dbReference type="PANTHER" id="PTHR43537:SF49">
    <property type="entry name" value="TRANSCRIPTIONAL REGULATORY PROTEIN"/>
    <property type="match status" value="1"/>
</dbReference>
<dbReference type="EMBL" id="CP049207">
    <property type="protein sequence ID" value="QTG03181.1"/>
    <property type="molecule type" value="Genomic_DNA"/>
</dbReference>
<dbReference type="InterPro" id="IPR000524">
    <property type="entry name" value="Tscrpt_reg_HTH_GntR"/>
</dbReference>
<reference evidence="6" key="2">
    <citation type="submission" date="2020-02" db="EMBL/GenBank/DDBJ databases">
        <title>Unexpected conservation and global transmission of agrobacterial virulence plasmids.</title>
        <authorList>
            <person name="Weisberg A.J."/>
            <person name="Davis E.W. II"/>
            <person name="Tabima J.R."/>
            <person name="Belcher M.S."/>
            <person name="Miller M."/>
            <person name="Kuo C.-H."/>
            <person name="Loper J.E."/>
            <person name="Grunwald N.J."/>
            <person name="Putnam M.L."/>
            <person name="Chang J.H."/>
        </authorList>
    </citation>
    <scope>NUCLEOTIDE SEQUENCE</scope>
    <source>
        <strain evidence="6">W2/73</strain>
    </source>
</reference>
<evidence type="ECO:0000313" key="6">
    <source>
        <dbReference type="EMBL" id="QTG03181.1"/>
    </source>
</evidence>
<dbReference type="PRINTS" id="PR00035">
    <property type="entry name" value="HTHGNTR"/>
</dbReference>
<dbReference type="SMART" id="SM00345">
    <property type="entry name" value="HTH_GNTR"/>
    <property type="match status" value="1"/>
</dbReference>
<dbReference type="CDD" id="cd07377">
    <property type="entry name" value="WHTH_GntR"/>
    <property type="match status" value="1"/>
</dbReference>
<dbReference type="Gene3D" id="1.10.10.10">
    <property type="entry name" value="Winged helix-like DNA-binding domain superfamily/Winged helix DNA-binding domain"/>
    <property type="match status" value="1"/>
</dbReference>
<dbReference type="Proteomes" id="UP000663912">
    <property type="component" value="Chromosome 2"/>
</dbReference>
<dbReference type="InterPro" id="IPR036390">
    <property type="entry name" value="WH_DNA-bd_sf"/>
</dbReference>
<dbReference type="Pfam" id="PF00392">
    <property type="entry name" value="GntR"/>
    <property type="match status" value="1"/>
</dbReference>
<feature type="domain" description="HTH gntR-type" evidence="4">
    <location>
        <begin position="10"/>
        <end position="77"/>
    </location>
</feature>
<dbReference type="PANTHER" id="PTHR43537">
    <property type="entry name" value="TRANSCRIPTIONAL REGULATOR, GNTR FAMILY"/>
    <property type="match status" value="1"/>
</dbReference>
<sequence>MEKSLMTSASSISEHIRVVLSDEISTGVIKPGSVLDEGTLGSRFSASRTPVREALRQLEASGLVEIRPRKGAFVLPLTLPRLMQMFEVTAEMEAMCVGLATHRITGVERAELFHIHEKASAAARDENFDHYDELNLAFHELLYRGAHNDFLFEELMRLRARLLPFRRTQLRYPERLRSSNREHEAIIRAIMQGDATQASLMMREHMLNAGVALALFMQTSDENEQG</sequence>
<dbReference type="AlphaFoldDB" id="A0AAE7R8E3"/>
<dbReference type="SMART" id="SM00895">
    <property type="entry name" value="FCD"/>
    <property type="match status" value="1"/>
</dbReference>
<proteinExistence type="predicted"/>
<dbReference type="KEGG" id="arui:G6M88_18360"/>
<name>A0AAE7R8E3_9HYPH</name>
<evidence type="ECO:0000259" key="4">
    <source>
        <dbReference type="PROSITE" id="PS50949"/>
    </source>
</evidence>
<dbReference type="Proteomes" id="UP000822331">
    <property type="component" value="Unassembled WGS sequence"/>
</dbReference>
<accession>A0AAE7R8E3</accession>
<evidence type="ECO:0000313" key="7">
    <source>
        <dbReference type="Proteomes" id="UP000663912"/>
    </source>
</evidence>
<evidence type="ECO:0000313" key="8">
    <source>
        <dbReference type="Proteomes" id="UP000822331"/>
    </source>
</evidence>
<evidence type="ECO:0000256" key="2">
    <source>
        <dbReference type="ARBA" id="ARBA00023125"/>
    </source>
</evidence>
<dbReference type="GO" id="GO:0003677">
    <property type="term" value="F:DNA binding"/>
    <property type="evidence" value="ECO:0007669"/>
    <property type="project" value="UniProtKB-KW"/>
</dbReference>
<evidence type="ECO:0000256" key="3">
    <source>
        <dbReference type="ARBA" id="ARBA00023163"/>
    </source>
</evidence>
<dbReference type="SUPFAM" id="SSF48008">
    <property type="entry name" value="GntR ligand-binding domain-like"/>
    <property type="match status" value="1"/>
</dbReference>